<dbReference type="AlphaFoldDB" id="A0A073ISE8"/>
<dbReference type="EMBL" id="JMKI01000031">
    <property type="protein sequence ID" value="KEJ92396.1"/>
    <property type="molecule type" value="Genomic_DNA"/>
</dbReference>
<protein>
    <recommendedName>
        <fullName evidence="6">Trimethylamine methyltransferase</fullName>
    </recommendedName>
</protein>
<gene>
    <name evidence="4" type="ORF">EH55_05190</name>
</gene>
<dbReference type="OrthoDB" id="5418352at2"/>
<keyword evidence="5" id="KW-1185">Reference proteome</keyword>
<evidence type="ECO:0008006" key="6">
    <source>
        <dbReference type="Google" id="ProtNLM"/>
    </source>
</evidence>
<evidence type="ECO:0000256" key="1">
    <source>
        <dbReference type="ARBA" id="ARBA00007137"/>
    </source>
</evidence>
<keyword evidence="2" id="KW-0489">Methyltransferase</keyword>
<dbReference type="STRING" id="2754.EH55_05190"/>
<dbReference type="eggNOG" id="COG5598">
    <property type="taxonomic scope" value="Bacteria"/>
</dbReference>
<evidence type="ECO:0000313" key="4">
    <source>
        <dbReference type="EMBL" id="KEJ92396.1"/>
    </source>
</evidence>
<keyword evidence="3" id="KW-0808">Transferase</keyword>
<proteinExistence type="inferred from homology"/>
<accession>A0A073ISE8</accession>
<dbReference type="GO" id="GO:0032259">
    <property type="term" value="P:methylation"/>
    <property type="evidence" value="ECO:0007669"/>
    <property type="project" value="UniProtKB-KW"/>
</dbReference>
<dbReference type="InterPro" id="IPR038601">
    <property type="entry name" value="MttB-like_sf"/>
</dbReference>
<organism evidence="4 5">
    <name type="scientific">Synergistes jonesii</name>
    <dbReference type="NCBI Taxonomy" id="2754"/>
    <lineage>
        <taxon>Bacteria</taxon>
        <taxon>Thermotogati</taxon>
        <taxon>Synergistota</taxon>
        <taxon>Synergistia</taxon>
        <taxon>Synergistales</taxon>
        <taxon>Synergistaceae</taxon>
        <taxon>Synergistes</taxon>
    </lineage>
</organism>
<name>A0A073ISE8_9BACT</name>
<dbReference type="GO" id="GO:0015948">
    <property type="term" value="P:methanogenesis"/>
    <property type="evidence" value="ECO:0007669"/>
    <property type="project" value="InterPro"/>
</dbReference>
<comment type="similarity">
    <text evidence="1">Belongs to the trimethylamine methyltransferase family.</text>
</comment>
<dbReference type="InterPro" id="IPR010426">
    <property type="entry name" value="MTTB_MeTrfase"/>
</dbReference>
<dbReference type="Gene3D" id="3.20.20.480">
    <property type="entry name" value="Trimethylamine methyltransferase-like"/>
    <property type="match status" value="1"/>
</dbReference>
<comment type="caution">
    <text evidence="4">The sequence shown here is derived from an EMBL/GenBank/DDBJ whole genome shotgun (WGS) entry which is preliminary data.</text>
</comment>
<dbReference type="GeneID" id="90983686"/>
<reference evidence="4 5" key="1">
    <citation type="submission" date="2014-04" db="EMBL/GenBank/DDBJ databases">
        <title>Draft Genome Sequence of Synergistes jonesii.</title>
        <authorList>
            <person name="Coil D.A."/>
            <person name="Eisen J.A."/>
            <person name="Holland-Moritz H.E."/>
        </authorList>
    </citation>
    <scope>NUCLEOTIDE SEQUENCE [LARGE SCALE GENOMIC DNA]</scope>
    <source>
        <strain evidence="4 5">78-1</strain>
    </source>
</reference>
<dbReference type="GO" id="GO:0008168">
    <property type="term" value="F:methyltransferase activity"/>
    <property type="evidence" value="ECO:0007669"/>
    <property type="project" value="UniProtKB-KW"/>
</dbReference>
<dbReference type="Proteomes" id="UP000027665">
    <property type="component" value="Unassembled WGS sequence"/>
</dbReference>
<dbReference type="Pfam" id="PF06253">
    <property type="entry name" value="MTTB"/>
    <property type="match status" value="1"/>
</dbReference>
<sequence>MSKFRRANKEVEKKIYEGKLYRPLTEEQMQMIHEASLKIFEEIGVCIKYAPAREYWRKAGAVVDDVTGVCKVGREIVEECIKRAPGEFTQYGRVAKNNVQQGPYRFYGGPSAEAVGVWDFETGEHRAPNIYDLAAGIRLCDALENCDLIQSCCFPSELSKDAPDLNRYFIMTKNSSKHICTGPYHPGSVPKLYKMANIILGKEDAFRERPFITLVCGVISPFIMDAKWTETLLLGIDYGFPIASPTASTVGTTCPGTLAAQLVLSNVEALMTVITTQLKKPGHPCFYSAVPMTVDHRDGAFCFASVEGWMQNCAINQLAQWYDIPNYSICGMCDSKVMDTQLGIEMGMGIVLGAMSGSNNMHGSFGLLEGGLTLCLENFVVANEVVGMSKRVLQGIEVDAERLALDSFRNVGIGGVFLDDPLTTKYTRSEFYYPKLADRKTFASWDAAGRPAYNEKARKMTMDILMNHKTDQIDPEAEAEIRAMFPEILPDAGKTWLEK</sequence>
<evidence type="ECO:0000313" key="5">
    <source>
        <dbReference type="Proteomes" id="UP000027665"/>
    </source>
</evidence>
<evidence type="ECO:0000256" key="2">
    <source>
        <dbReference type="ARBA" id="ARBA00022603"/>
    </source>
</evidence>
<dbReference type="RefSeq" id="WP_037976207.1">
    <property type="nucleotide sequence ID" value="NZ_JMKI01000031.1"/>
</dbReference>
<evidence type="ECO:0000256" key="3">
    <source>
        <dbReference type="ARBA" id="ARBA00022679"/>
    </source>
</evidence>